<keyword evidence="2" id="KW-0805">Transcription regulation</keyword>
<dbReference type="InterPro" id="IPR036388">
    <property type="entry name" value="WH-like_DNA-bd_sf"/>
</dbReference>
<dbReference type="Proteomes" id="UP000239181">
    <property type="component" value="Unassembled WGS sequence"/>
</dbReference>
<dbReference type="RefSeq" id="WP_105594619.1">
    <property type="nucleotide sequence ID" value="NZ_PDET01000017.1"/>
</dbReference>
<keyword evidence="4" id="KW-0804">Transcription</keyword>
<keyword evidence="7" id="KW-1185">Reference proteome</keyword>
<evidence type="ECO:0000256" key="1">
    <source>
        <dbReference type="ARBA" id="ARBA00009437"/>
    </source>
</evidence>
<keyword evidence="3" id="KW-0238">DNA-binding</keyword>
<evidence type="ECO:0000313" key="7">
    <source>
        <dbReference type="Proteomes" id="UP000239181"/>
    </source>
</evidence>
<name>A0A2S9I7A5_9GAMM</name>
<dbReference type="SUPFAM" id="SSF53850">
    <property type="entry name" value="Periplasmic binding protein-like II"/>
    <property type="match status" value="1"/>
</dbReference>
<dbReference type="Pfam" id="PF03466">
    <property type="entry name" value="LysR_substrate"/>
    <property type="match status" value="1"/>
</dbReference>
<dbReference type="Gene3D" id="3.40.190.290">
    <property type="match status" value="1"/>
</dbReference>
<dbReference type="SUPFAM" id="SSF46785">
    <property type="entry name" value="Winged helix' DNA-binding domain"/>
    <property type="match status" value="1"/>
</dbReference>
<dbReference type="Gene3D" id="1.10.10.10">
    <property type="entry name" value="Winged helix-like DNA-binding domain superfamily/Winged helix DNA-binding domain"/>
    <property type="match status" value="1"/>
</dbReference>
<dbReference type="InterPro" id="IPR000847">
    <property type="entry name" value="LysR_HTH_N"/>
</dbReference>
<dbReference type="GO" id="GO:0006351">
    <property type="term" value="P:DNA-templated transcription"/>
    <property type="evidence" value="ECO:0007669"/>
    <property type="project" value="TreeGrafter"/>
</dbReference>
<evidence type="ECO:0000256" key="3">
    <source>
        <dbReference type="ARBA" id="ARBA00023125"/>
    </source>
</evidence>
<proteinExistence type="inferred from homology"/>
<evidence type="ECO:0000259" key="5">
    <source>
        <dbReference type="PROSITE" id="PS50931"/>
    </source>
</evidence>
<evidence type="ECO:0000256" key="4">
    <source>
        <dbReference type="ARBA" id="ARBA00023163"/>
    </source>
</evidence>
<dbReference type="GO" id="GO:0043565">
    <property type="term" value="F:sequence-specific DNA binding"/>
    <property type="evidence" value="ECO:0007669"/>
    <property type="project" value="TreeGrafter"/>
</dbReference>
<organism evidence="6 7">
    <name type="scientific">Pantoea coffeiphila</name>
    <dbReference type="NCBI Taxonomy" id="1465635"/>
    <lineage>
        <taxon>Bacteria</taxon>
        <taxon>Pseudomonadati</taxon>
        <taxon>Pseudomonadota</taxon>
        <taxon>Gammaproteobacteria</taxon>
        <taxon>Enterobacterales</taxon>
        <taxon>Erwiniaceae</taxon>
        <taxon>Pantoea</taxon>
    </lineage>
</organism>
<dbReference type="PANTHER" id="PTHR30537">
    <property type="entry name" value="HTH-TYPE TRANSCRIPTIONAL REGULATOR"/>
    <property type="match status" value="1"/>
</dbReference>
<dbReference type="AlphaFoldDB" id="A0A2S9I7A5"/>
<dbReference type="PROSITE" id="PS50931">
    <property type="entry name" value="HTH_LYSR"/>
    <property type="match status" value="1"/>
</dbReference>
<feature type="domain" description="HTH lysR-type" evidence="5">
    <location>
        <begin position="1"/>
        <end position="61"/>
    </location>
</feature>
<dbReference type="PANTHER" id="PTHR30537:SF1">
    <property type="entry name" value="HTH-TYPE TRANSCRIPTIONAL REGULATOR PGRR"/>
    <property type="match status" value="1"/>
</dbReference>
<gene>
    <name evidence="6" type="ORF">CQW29_20690</name>
</gene>
<dbReference type="EMBL" id="PDET01000017">
    <property type="protein sequence ID" value="PRD13661.1"/>
    <property type="molecule type" value="Genomic_DNA"/>
</dbReference>
<dbReference type="PRINTS" id="PR00039">
    <property type="entry name" value="HTHLYSR"/>
</dbReference>
<evidence type="ECO:0000313" key="6">
    <source>
        <dbReference type="EMBL" id="PRD13661.1"/>
    </source>
</evidence>
<reference evidence="6 7" key="1">
    <citation type="submission" date="2017-10" db="EMBL/GenBank/DDBJ databases">
        <title>Draft genome of two endophytic bacteria isolated from 'guarana' Paullinia cupana (Mart.) Ducke.</title>
        <authorList>
            <person name="Siqueira K.A."/>
            <person name="Liotti R.G."/>
            <person name="Mendes T.A."/>
            <person name="Soares M.A."/>
        </authorList>
    </citation>
    <scope>NUCLEOTIDE SEQUENCE [LARGE SCALE GENOMIC DNA]</scope>
    <source>
        <strain evidence="6 7">342</strain>
    </source>
</reference>
<protein>
    <submittedName>
        <fullName evidence="6">LysR family transcriptional regulator</fullName>
    </submittedName>
</protein>
<dbReference type="InterPro" id="IPR005119">
    <property type="entry name" value="LysR_subst-bd"/>
</dbReference>
<dbReference type="FunFam" id="1.10.10.10:FF:000001">
    <property type="entry name" value="LysR family transcriptional regulator"/>
    <property type="match status" value="1"/>
</dbReference>
<dbReference type="InterPro" id="IPR036390">
    <property type="entry name" value="WH_DNA-bd_sf"/>
</dbReference>
<dbReference type="GO" id="GO:0003700">
    <property type="term" value="F:DNA-binding transcription factor activity"/>
    <property type="evidence" value="ECO:0007669"/>
    <property type="project" value="InterPro"/>
</dbReference>
<dbReference type="InterPro" id="IPR058163">
    <property type="entry name" value="LysR-type_TF_proteobact-type"/>
</dbReference>
<comment type="similarity">
    <text evidence="1">Belongs to the LysR transcriptional regulatory family.</text>
</comment>
<sequence>MDNSTYGQLTIFHVIAREGSISAAARKLSVTTPSVSKSLRLLEAKTGVPLFTRSTRRISLTEAGKNLLLKTKDAIATLDLAMEDTQSLGEIPSGPVRITLSRFAYQLIVKPRLAEFCLAYPHIQLELSINDGAVSLVEEGFDLGVRFGDTVSEGMVARKIHPAFKIGLYASEAYIRQHGLPEQPADLSAHRLITYRFTTSNRVSPLILIEDGLSITPEIKPAMICNDIDAICDAVRAGIGIGRIFEPLHADMTDSKDLKPILHEYWPMYPPVYIYFTQNTQRVKRVQAVIGFFDCAKKTA</sequence>
<dbReference type="OrthoDB" id="8885940at2"/>
<comment type="caution">
    <text evidence="6">The sequence shown here is derived from an EMBL/GenBank/DDBJ whole genome shotgun (WGS) entry which is preliminary data.</text>
</comment>
<evidence type="ECO:0000256" key="2">
    <source>
        <dbReference type="ARBA" id="ARBA00023015"/>
    </source>
</evidence>
<dbReference type="Pfam" id="PF00126">
    <property type="entry name" value="HTH_1"/>
    <property type="match status" value="1"/>
</dbReference>
<accession>A0A2S9I7A5</accession>